<gene>
    <name evidence="3" type="primary">LOC111103256</name>
</gene>
<organism evidence="2 3">
    <name type="scientific">Crassostrea virginica</name>
    <name type="common">Eastern oyster</name>
    <dbReference type="NCBI Taxonomy" id="6565"/>
    <lineage>
        <taxon>Eukaryota</taxon>
        <taxon>Metazoa</taxon>
        <taxon>Spiralia</taxon>
        <taxon>Lophotrochozoa</taxon>
        <taxon>Mollusca</taxon>
        <taxon>Bivalvia</taxon>
        <taxon>Autobranchia</taxon>
        <taxon>Pteriomorphia</taxon>
        <taxon>Ostreida</taxon>
        <taxon>Ostreoidea</taxon>
        <taxon>Ostreidae</taxon>
        <taxon>Crassostrea</taxon>
    </lineage>
</organism>
<dbReference type="AlphaFoldDB" id="A0A8B8AKL8"/>
<proteinExistence type="predicted"/>
<dbReference type="Proteomes" id="UP000694844">
    <property type="component" value="Chromosome 7"/>
</dbReference>
<feature type="transmembrane region" description="Helical" evidence="1">
    <location>
        <begin position="137"/>
        <end position="160"/>
    </location>
</feature>
<sequence>MCQSDACCELWDEKNKQCKVCSPGYLGPNCSEICRYPNFGTECQEICKCEEKRCDITTGCYPQNDGCRSGYFGRRCVNRCKYPNYGKGCQFHCLCIEDFCNHKIGCDIPNTTISMSSTFTEVALTQTKDSGESELSLFKVFLISAVSSILVSVIIALVVWQVRKPRLSSLSSSENACRWTNQSAYPGDVENNATSSRSYSSDFNVASFIPTKATEPDLIMHRESSASTTVYELGSTLYEDVEFIVGSVEKTIP</sequence>
<dbReference type="RefSeq" id="XP_022292092.1">
    <property type="nucleotide sequence ID" value="XM_022436384.1"/>
</dbReference>
<evidence type="ECO:0000256" key="1">
    <source>
        <dbReference type="SAM" id="Phobius"/>
    </source>
</evidence>
<keyword evidence="1" id="KW-0472">Membrane</keyword>
<evidence type="ECO:0000313" key="2">
    <source>
        <dbReference type="Proteomes" id="UP000694844"/>
    </source>
</evidence>
<protein>
    <submittedName>
        <fullName evidence="3">Multiple epidermal growth factor-like domains protein 11</fullName>
    </submittedName>
</protein>
<dbReference type="Gene3D" id="2.170.300.10">
    <property type="entry name" value="Tie2 ligand-binding domain superfamily"/>
    <property type="match status" value="1"/>
</dbReference>
<evidence type="ECO:0000313" key="3">
    <source>
        <dbReference type="RefSeq" id="XP_022292092.1"/>
    </source>
</evidence>
<dbReference type="KEGG" id="cvn:111103256"/>
<reference evidence="3" key="1">
    <citation type="submission" date="2025-08" db="UniProtKB">
        <authorList>
            <consortium name="RefSeq"/>
        </authorList>
    </citation>
    <scope>IDENTIFICATION</scope>
    <source>
        <tissue evidence="3">Whole sample</tissue>
    </source>
</reference>
<accession>A0A8B8AKL8</accession>
<keyword evidence="1" id="KW-0812">Transmembrane</keyword>
<name>A0A8B8AKL8_CRAVI</name>
<dbReference type="GeneID" id="111103256"/>
<keyword evidence="2" id="KW-1185">Reference proteome</keyword>
<dbReference type="OrthoDB" id="18487at2759"/>
<keyword evidence="1" id="KW-1133">Transmembrane helix</keyword>